<dbReference type="InterPro" id="IPR011991">
    <property type="entry name" value="ArsR-like_HTH"/>
</dbReference>
<feature type="region of interest" description="Disordered" evidence="1">
    <location>
        <begin position="127"/>
        <end position="152"/>
    </location>
</feature>
<feature type="compositionally biased region" description="Basic and acidic residues" evidence="1">
    <location>
        <begin position="132"/>
        <end position="146"/>
    </location>
</feature>
<evidence type="ECO:0000313" key="3">
    <source>
        <dbReference type="EMBL" id="MFC6008484.1"/>
    </source>
</evidence>
<reference evidence="4" key="1">
    <citation type="journal article" date="2019" name="Int. J. Syst. Evol. Microbiol.">
        <title>The Global Catalogue of Microorganisms (GCM) 10K type strain sequencing project: providing services to taxonomists for standard genome sequencing and annotation.</title>
        <authorList>
            <consortium name="The Broad Institute Genomics Platform"/>
            <consortium name="The Broad Institute Genome Sequencing Center for Infectious Disease"/>
            <person name="Wu L."/>
            <person name="Ma J."/>
        </authorList>
    </citation>
    <scope>NUCLEOTIDE SEQUENCE [LARGE SCALE GENOMIC DNA]</scope>
    <source>
        <strain evidence="4">KACC 14249</strain>
    </source>
</reference>
<dbReference type="CDD" id="cd00090">
    <property type="entry name" value="HTH_ARSR"/>
    <property type="match status" value="1"/>
</dbReference>
<evidence type="ECO:0000313" key="4">
    <source>
        <dbReference type="Proteomes" id="UP001596189"/>
    </source>
</evidence>
<keyword evidence="4" id="KW-1185">Reference proteome</keyword>
<dbReference type="Gene3D" id="1.10.10.10">
    <property type="entry name" value="Winged helix-like DNA-binding domain superfamily/Winged helix DNA-binding domain"/>
    <property type="match status" value="1"/>
</dbReference>
<dbReference type="InterPro" id="IPR005149">
    <property type="entry name" value="Tscrpt_reg_PadR_N"/>
</dbReference>
<evidence type="ECO:0000259" key="2">
    <source>
        <dbReference type="Pfam" id="PF03551"/>
    </source>
</evidence>
<dbReference type="RefSeq" id="WP_345714816.1">
    <property type="nucleotide sequence ID" value="NZ_BAABFP010000002.1"/>
</dbReference>
<gene>
    <name evidence="3" type="ORF">ACFQDO_15200</name>
</gene>
<dbReference type="InterPro" id="IPR036388">
    <property type="entry name" value="WH-like_DNA-bd_sf"/>
</dbReference>
<sequence>MSPVFAHGQLRLYMLISLADGPKHGYEIIRDLEERFDGLYAPSAGTVYPRLSRLEEEGLVVREDDGRKAVYRITDAGRAELAHRSDDVQDLEVDLDRTVRQLAEEVRAQVRGGAKDLRAELMDAARTARRHARDEPADKAAREASYGRHPQVENAVEELRRGLRSATRRQWIDQESLNEITSIIERARDDVIAVVERAVKQGRQP</sequence>
<organism evidence="3 4">
    <name type="scientific">Angustibacter luteus</name>
    <dbReference type="NCBI Taxonomy" id="658456"/>
    <lineage>
        <taxon>Bacteria</taxon>
        <taxon>Bacillati</taxon>
        <taxon>Actinomycetota</taxon>
        <taxon>Actinomycetes</taxon>
        <taxon>Kineosporiales</taxon>
        <taxon>Kineosporiaceae</taxon>
    </lineage>
</organism>
<evidence type="ECO:0000256" key="1">
    <source>
        <dbReference type="SAM" id="MobiDB-lite"/>
    </source>
</evidence>
<name>A0ABW1JI32_9ACTN</name>
<dbReference type="PANTHER" id="PTHR43252:SF7">
    <property type="entry name" value="TRANSCRIPTIONAL REGULATOR YQJI"/>
    <property type="match status" value="1"/>
</dbReference>
<dbReference type="EMBL" id="JBHSRD010000004">
    <property type="protein sequence ID" value="MFC6008484.1"/>
    <property type="molecule type" value="Genomic_DNA"/>
</dbReference>
<dbReference type="SUPFAM" id="SSF46785">
    <property type="entry name" value="Winged helix' DNA-binding domain"/>
    <property type="match status" value="1"/>
</dbReference>
<proteinExistence type="predicted"/>
<dbReference type="Proteomes" id="UP001596189">
    <property type="component" value="Unassembled WGS sequence"/>
</dbReference>
<dbReference type="PANTHER" id="PTHR43252">
    <property type="entry name" value="TRANSCRIPTIONAL REGULATOR YQJI"/>
    <property type="match status" value="1"/>
</dbReference>
<protein>
    <submittedName>
        <fullName evidence="3">PadR family transcriptional regulator</fullName>
    </submittedName>
</protein>
<dbReference type="Pfam" id="PF03551">
    <property type="entry name" value="PadR"/>
    <property type="match status" value="1"/>
</dbReference>
<dbReference type="InterPro" id="IPR036390">
    <property type="entry name" value="WH_DNA-bd_sf"/>
</dbReference>
<accession>A0ABW1JI32</accession>
<feature type="domain" description="Transcription regulator PadR N-terminal" evidence="2">
    <location>
        <begin position="15"/>
        <end position="82"/>
    </location>
</feature>
<comment type="caution">
    <text evidence="3">The sequence shown here is derived from an EMBL/GenBank/DDBJ whole genome shotgun (WGS) entry which is preliminary data.</text>
</comment>